<proteinExistence type="predicted"/>
<evidence type="ECO:0000256" key="1">
    <source>
        <dbReference type="ARBA" id="ARBA00023098"/>
    </source>
</evidence>
<gene>
    <name evidence="6" type="ORF">LPB072_08070</name>
    <name evidence="7" type="ORF">LPB72_17565</name>
</gene>
<comment type="caution">
    <text evidence="2">Lacks conserved residue(s) required for the propagation of feature annotation.</text>
</comment>
<keyword evidence="8" id="KW-1185">Reference proteome</keyword>
<feature type="domain" description="PNPLA" evidence="5">
    <location>
        <begin position="23"/>
        <end position="412"/>
    </location>
</feature>
<reference evidence="6 9" key="2">
    <citation type="submission" date="2016-10" db="EMBL/GenBank/DDBJ databases">
        <title>Hydorgenophaga sp. LPB0072 isolated from gastropod.</title>
        <authorList>
            <person name="Kim E."/>
            <person name="Yi H."/>
        </authorList>
    </citation>
    <scope>NUCLEOTIDE SEQUENCE [LARGE SCALE GENOMIC DNA]</scope>
    <source>
        <strain evidence="6 9">LPB0072</strain>
    </source>
</reference>
<feature type="short sequence motif" description="GXSXG" evidence="2">
    <location>
        <begin position="53"/>
        <end position="57"/>
    </location>
</feature>
<keyword evidence="2" id="KW-0442">Lipid degradation</keyword>
<name>A0A162SSN0_9BURK</name>
<feature type="transmembrane region" description="Helical" evidence="4">
    <location>
        <begin position="165"/>
        <end position="187"/>
    </location>
</feature>
<evidence type="ECO:0000256" key="4">
    <source>
        <dbReference type="SAM" id="Phobius"/>
    </source>
</evidence>
<dbReference type="GO" id="GO:0016042">
    <property type="term" value="P:lipid catabolic process"/>
    <property type="evidence" value="ECO:0007669"/>
    <property type="project" value="UniProtKB-UniRule"/>
</dbReference>
<dbReference type="InterPro" id="IPR016035">
    <property type="entry name" value="Acyl_Trfase/lysoPLipase"/>
</dbReference>
<dbReference type="PROSITE" id="PS51635">
    <property type="entry name" value="PNPLA"/>
    <property type="match status" value="1"/>
</dbReference>
<dbReference type="SUPFAM" id="SSF52151">
    <property type="entry name" value="FabD/lysophospholipase-like"/>
    <property type="match status" value="1"/>
</dbReference>
<keyword evidence="4" id="KW-1133">Transmembrane helix</keyword>
<keyword evidence="1 2" id="KW-0443">Lipid metabolism</keyword>
<feature type="region of interest" description="Disordered" evidence="3">
    <location>
        <begin position="329"/>
        <end position="349"/>
    </location>
</feature>
<dbReference type="KEGG" id="hyl:LPB072_08070"/>
<evidence type="ECO:0000313" key="6">
    <source>
        <dbReference type="EMBL" id="AOW12806.1"/>
    </source>
</evidence>
<evidence type="ECO:0000313" key="9">
    <source>
        <dbReference type="Proteomes" id="UP000185680"/>
    </source>
</evidence>
<reference evidence="7 8" key="1">
    <citation type="submission" date="2016-02" db="EMBL/GenBank/DDBJ databases">
        <title>Draft genome sequence of Hydrogenophaga sp. LPB0072.</title>
        <authorList>
            <person name="Shin S.-K."/>
            <person name="Yi H."/>
        </authorList>
    </citation>
    <scope>NUCLEOTIDE SEQUENCE [LARGE SCALE GENOMIC DNA]</scope>
    <source>
        <strain evidence="7 8">LPB0072</strain>
    </source>
</reference>
<sequence length="644" mass="71132">MRQEDISMEPGSHTAPTDRYCDLVMKGGITSGIVYPPLVAQLAQHYRFKNIGGTSAGAIAAAVTAAAEFDRRRTGSAAAFETLKDLPAELGEKLSEGGKTKLFSLFQPSPGCHRLFRVLTNSLNAKGTWHRIGAVVFGLLLGYWLATLAAVVVGIYVWAVYGLHAGWLTGVAVAMLLIGCGLAWDVFKELPKNWYGMCSGMQGPPSATETWLSKLPVPWQPQAPTEALTPWLHGQIQDLAGLPVDGPPLTFGQLWSVEGFPPPWLKPPPDTTIRSIDLRMFTTNLSTGRPFIFPLTGETCRLFYLPEELEPLLPEPVYNWLVAHSKDYLPDPDRPGSDPPPERAPKGLKELPEARDFPILLAARMSLSFPLLFSAVPLWAIDYDPKQPDRTFERCMLSDGGISSNFPVHMFDGLLPLWPTFGVQLEPKVSTRNNMVYLPREYMKGYGERWDRFASKAGGASRMGGFIAAIVSTMQNWNDNTSSRMPGVRDRVVRVRLGEKDGGMNLNMEPDTIEKVAARGKQAAQELIDRYVGSPNEPGPSQGWNDQRWIRFATSLSMLEKRFFGVELALGDGHPHGQDYLAIIEGGADRVLPGEKAVLTPEQIAALKECIAAMRAFNTSMRDAYRHIDFEAIPETDLRIRPSL</sequence>
<dbReference type="GO" id="GO:0016787">
    <property type="term" value="F:hydrolase activity"/>
    <property type="evidence" value="ECO:0007669"/>
    <property type="project" value="UniProtKB-UniRule"/>
</dbReference>
<evidence type="ECO:0000313" key="7">
    <source>
        <dbReference type="EMBL" id="OAD39994.1"/>
    </source>
</evidence>
<feature type="active site" description="Proton acceptor" evidence="2">
    <location>
        <position position="399"/>
    </location>
</feature>
<dbReference type="Proteomes" id="UP000185657">
    <property type="component" value="Unassembled WGS sequence"/>
</dbReference>
<keyword evidence="4" id="KW-0472">Membrane</keyword>
<evidence type="ECO:0000259" key="5">
    <source>
        <dbReference type="PROSITE" id="PS51635"/>
    </source>
</evidence>
<dbReference type="InterPro" id="IPR002641">
    <property type="entry name" value="PNPLA_dom"/>
</dbReference>
<evidence type="ECO:0000256" key="3">
    <source>
        <dbReference type="SAM" id="MobiDB-lite"/>
    </source>
</evidence>
<dbReference type="Proteomes" id="UP000185680">
    <property type="component" value="Chromosome"/>
</dbReference>
<evidence type="ECO:0000313" key="8">
    <source>
        <dbReference type="Proteomes" id="UP000185657"/>
    </source>
</evidence>
<accession>A0A162SSN0</accession>
<evidence type="ECO:0000256" key="2">
    <source>
        <dbReference type="PROSITE-ProRule" id="PRU01161"/>
    </source>
</evidence>
<feature type="active site" description="Nucleophile" evidence="2">
    <location>
        <position position="55"/>
    </location>
</feature>
<feature type="transmembrane region" description="Helical" evidence="4">
    <location>
        <begin position="132"/>
        <end position="159"/>
    </location>
</feature>
<dbReference type="STRING" id="1763535.LPB072_08070"/>
<dbReference type="EMBL" id="LVWD01000034">
    <property type="protein sequence ID" value="OAD39994.1"/>
    <property type="molecule type" value="Genomic_DNA"/>
</dbReference>
<organism evidence="6 9">
    <name type="scientific">Hydrogenophaga crassostreae</name>
    <dbReference type="NCBI Taxonomy" id="1763535"/>
    <lineage>
        <taxon>Bacteria</taxon>
        <taxon>Pseudomonadati</taxon>
        <taxon>Pseudomonadota</taxon>
        <taxon>Betaproteobacteria</taxon>
        <taxon>Burkholderiales</taxon>
        <taxon>Comamonadaceae</taxon>
        <taxon>Hydrogenophaga</taxon>
    </lineage>
</organism>
<protein>
    <recommendedName>
        <fullName evidence="5">PNPLA domain-containing protein</fullName>
    </recommendedName>
</protein>
<keyword evidence="2" id="KW-0378">Hydrolase</keyword>
<keyword evidence="4" id="KW-0812">Transmembrane</keyword>
<feature type="short sequence motif" description="DGA/G" evidence="2">
    <location>
        <begin position="399"/>
        <end position="401"/>
    </location>
</feature>
<dbReference type="Gene3D" id="3.40.1090.10">
    <property type="entry name" value="Cytosolic phospholipase A2 catalytic domain"/>
    <property type="match status" value="2"/>
</dbReference>
<dbReference type="OrthoDB" id="9770965at2"/>
<dbReference type="AlphaFoldDB" id="A0A162SSN0"/>
<dbReference type="EMBL" id="CP017476">
    <property type="protein sequence ID" value="AOW12806.1"/>
    <property type="molecule type" value="Genomic_DNA"/>
</dbReference>